<reference evidence="1 2" key="1">
    <citation type="journal article" date="2014" name="Am. J. Bot.">
        <title>Genome assembly and annotation for red clover (Trifolium pratense; Fabaceae).</title>
        <authorList>
            <person name="Istvanek J."/>
            <person name="Jaros M."/>
            <person name="Krenek A."/>
            <person name="Repkova J."/>
        </authorList>
    </citation>
    <scope>NUCLEOTIDE SEQUENCE [LARGE SCALE GENOMIC DNA]</scope>
    <source>
        <strain evidence="2">cv. Tatra</strain>
        <tissue evidence="1">Young leaves</tissue>
    </source>
</reference>
<gene>
    <name evidence="1" type="ORF">L195_g035943</name>
</gene>
<protein>
    <submittedName>
        <fullName evidence="1">Ribonuclease H</fullName>
    </submittedName>
</protein>
<dbReference type="EMBL" id="ASHM01036964">
    <property type="protein sequence ID" value="PNX79951.1"/>
    <property type="molecule type" value="Genomic_DNA"/>
</dbReference>
<feature type="non-terminal residue" evidence="1">
    <location>
        <position position="1"/>
    </location>
</feature>
<evidence type="ECO:0000313" key="1">
    <source>
        <dbReference type="EMBL" id="PNX79951.1"/>
    </source>
</evidence>
<organism evidence="1 2">
    <name type="scientific">Trifolium pratense</name>
    <name type="common">Red clover</name>
    <dbReference type="NCBI Taxonomy" id="57577"/>
    <lineage>
        <taxon>Eukaryota</taxon>
        <taxon>Viridiplantae</taxon>
        <taxon>Streptophyta</taxon>
        <taxon>Embryophyta</taxon>
        <taxon>Tracheophyta</taxon>
        <taxon>Spermatophyta</taxon>
        <taxon>Magnoliopsida</taxon>
        <taxon>eudicotyledons</taxon>
        <taxon>Gunneridae</taxon>
        <taxon>Pentapetalae</taxon>
        <taxon>rosids</taxon>
        <taxon>fabids</taxon>
        <taxon>Fabales</taxon>
        <taxon>Fabaceae</taxon>
        <taxon>Papilionoideae</taxon>
        <taxon>50 kb inversion clade</taxon>
        <taxon>NPAAA clade</taxon>
        <taxon>Hologalegina</taxon>
        <taxon>IRL clade</taxon>
        <taxon>Trifolieae</taxon>
        <taxon>Trifolium</taxon>
    </lineage>
</organism>
<evidence type="ECO:0000313" key="2">
    <source>
        <dbReference type="Proteomes" id="UP000236291"/>
    </source>
</evidence>
<dbReference type="Proteomes" id="UP000236291">
    <property type="component" value="Unassembled WGS sequence"/>
</dbReference>
<dbReference type="STRING" id="57577.A0A2K3LN35"/>
<accession>A0A2K3LN35</accession>
<dbReference type="AlphaFoldDB" id="A0A2K3LN35"/>
<reference evidence="1 2" key="2">
    <citation type="journal article" date="2017" name="Front. Plant Sci.">
        <title>Gene Classification and Mining of Molecular Markers Useful in Red Clover (Trifolium pratense) Breeding.</title>
        <authorList>
            <person name="Istvanek J."/>
            <person name="Dluhosova J."/>
            <person name="Dluhos P."/>
            <person name="Patkova L."/>
            <person name="Nedelnik J."/>
            <person name="Repkova J."/>
        </authorList>
    </citation>
    <scope>NUCLEOTIDE SEQUENCE [LARGE SCALE GENOMIC DNA]</scope>
    <source>
        <strain evidence="2">cv. Tatra</strain>
        <tissue evidence="1">Young leaves</tissue>
    </source>
</reference>
<name>A0A2K3LN35_TRIPR</name>
<sequence length="155" mass="17518">ASVVEVNHLMNILHTYELASGQEINLAKSEVFFSRSMPHATKEDLSSILGVRHVLGTAFNMAMVAKQAWNIIQNPNSLAAKLIKAGYFPRSSLLEASLGYNPSFAWRSIWKARQILLRGCRWRIGSGDMIRVMYDPWLLGKGDRWVSSPQVEEDR</sequence>
<proteinExistence type="predicted"/>
<comment type="caution">
    <text evidence="1">The sequence shown here is derived from an EMBL/GenBank/DDBJ whole genome shotgun (WGS) entry which is preliminary data.</text>
</comment>